<dbReference type="RefSeq" id="WP_188880285.1">
    <property type="nucleotide sequence ID" value="NZ_BMPF01000001.1"/>
</dbReference>
<comment type="similarity">
    <text evidence="1">Belongs to the NAD(P)-dependent epimerase/dehydratase family.</text>
</comment>
<organism evidence="5 6">
    <name type="scientific">Halarchaeum grantii</name>
    <dbReference type="NCBI Taxonomy" id="1193105"/>
    <lineage>
        <taxon>Archaea</taxon>
        <taxon>Methanobacteriati</taxon>
        <taxon>Methanobacteriota</taxon>
        <taxon>Stenosarchaea group</taxon>
        <taxon>Halobacteria</taxon>
        <taxon>Halobacteriales</taxon>
        <taxon>Halobacteriaceae</taxon>
    </lineage>
</organism>
<dbReference type="Pfam" id="PF01370">
    <property type="entry name" value="Epimerase"/>
    <property type="match status" value="1"/>
</dbReference>
<evidence type="ECO:0000259" key="4">
    <source>
        <dbReference type="Pfam" id="PF01370"/>
    </source>
</evidence>
<dbReference type="OrthoDB" id="200501at2157"/>
<dbReference type="Proteomes" id="UP000628840">
    <property type="component" value="Unassembled WGS sequence"/>
</dbReference>
<dbReference type="Gene3D" id="3.40.50.720">
    <property type="entry name" value="NAD(P)-binding Rossmann-like Domain"/>
    <property type="match status" value="1"/>
</dbReference>
<evidence type="ECO:0000313" key="5">
    <source>
        <dbReference type="EMBL" id="GGL29688.1"/>
    </source>
</evidence>
<sequence length="297" mass="32168">MSETAVVTGGLGRAGRWVVDAFAERGYETVCVDLDHPGWEISPRENVDFRAADLADAAEAFDLFADLGPDAVAHLAALPAPERHAGNRVFATNTESTYNVLTAAGRAGARVAWASSESAYGFPFAREKTLPDELPITEDHELRPEDPYGLSKVVGEETAARTARRYDVPVVSVRPSWVQHPGDYNCTGNRDDIAAGAGNFWSYVDARDLASLFVAAVEPDAVTGHEAVNGVAAENYMDRPTADVVEEFFGELPADCTLEGEQSALSPAKARRLLDWEPEHTWRDAADADVETPSLYE</sequence>
<gene>
    <name evidence="5" type="ORF">GCM10009037_11750</name>
</gene>
<dbReference type="CDD" id="cd08946">
    <property type="entry name" value="SDR_e"/>
    <property type="match status" value="1"/>
</dbReference>
<keyword evidence="3" id="KW-0520">NAD</keyword>
<dbReference type="EMBL" id="BMPF01000001">
    <property type="protein sequence ID" value="GGL29688.1"/>
    <property type="molecule type" value="Genomic_DNA"/>
</dbReference>
<evidence type="ECO:0000256" key="1">
    <source>
        <dbReference type="ARBA" id="ARBA00007637"/>
    </source>
</evidence>
<dbReference type="InterPro" id="IPR036291">
    <property type="entry name" value="NAD(P)-bd_dom_sf"/>
</dbReference>
<dbReference type="PANTHER" id="PTHR43103">
    <property type="entry name" value="NUCLEOSIDE-DIPHOSPHATE-SUGAR EPIMERASE"/>
    <property type="match status" value="1"/>
</dbReference>
<dbReference type="AlphaFoldDB" id="A0A830ETV8"/>
<dbReference type="SUPFAM" id="SSF51735">
    <property type="entry name" value="NAD(P)-binding Rossmann-fold domains"/>
    <property type="match status" value="1"/>
</dbReference>
<feature type="domain" description="NAD-dependent epimerase/dehydratase" evidence="4">
    <location>
        <begin position="6"/>
        <end position="183"/>
    </location>
</feature>
<evidence type="ECO:0000256" key="3">
    <source>
        <dbReference type="ARBA" id="ARBA00023027"/>
    </source>
</evidence>
<dbReference type="GO" id="GO:0016491">
    <property type="term" value="F:oxidoreductase activity"/>
    <property type="evidence" value="ECO:0007669"/>
    <property type="project" value="UniProtKB-KW"/>
</dbReference>
<evidence type="ECO:0000313" key="6">
    <source>
        <dbReference type="Proteomes" id="UP000628840"/>
    </source>
</evidence>
<accession>A0A830ETV8</accession>
<keyword evidence="6" id="KW-1185">Reference proteome</keyword>
<reference evidence="5 6" key="1">
    <citation type="journal article" date="2019" name="Int. J. Syst. Evol. Microbiol.">
        <title>The Global Catalogue of Microorganisms (GCM) 10K type strain sequencing project: providing services to taxonomists for standard genome sequencing and annotation.</title>
        <authorList>
            <consortium name="The Broad Institute Genomics Platform"/>
            <consortium name="The Broad Institute Genome Sequencing Center for Infectious Disease"/>
            <person name="Wu L."/>
            <person name="Ma J."/>
        </authorList>
    </citation>
    <scope>NUCLEOTIDE SEQUENCE [LARGE SCALE GENOMIC DNA]</scope>
    <source>
        <strain evidence="5 6">JCM 19585</strain>
    </source>
</reference>
<dbReference type="PANTHER" id="PTHR43103:SF5">
    <property type="entry name" value="4-EPIMERASE, PUTATIVE (AFU_ORTHOLOGUE AFUA_7G00360)-RELATED"/>
    <property type="match status" value="1"/>
</dbReference>
<name>A0A830ETV8_9EURY</name>
<comment type="caution">
    <text evidence="5">The sequence shown here is derived from an EMBL/GenBank/DDBJ whole genome shotgun (WGS) entry which is preliminary data.</text>
</comment>
<protein>
    <submittedName>
        <fullName evidence="5">Epimerase</fullName>
    </submittedName>
</protein>
<evidence type="ECO:0000256" key="2">
    <source>
        <dbReference type="ARBA" id="ARBA00023002"/>
    </source>
</evidence>
<dbReference type="InterPro" id="IPR001509">
    <property type="entry name" value="Epimerase_deHydtase"/>
</dbReference>
<proteinExistence type="inferred from homology"/>
<keyword evidence="2" id="KW-0560">Oxidoreductase</keyword>